<dbReference type="GO" id="GO:0003676">
    <property type="term" value="F:nucleic acid binding"/>
    <property type="evidence" value="ECO:0007669"/>
    <property type="project" value="InterPro"/>
</dbReference>
<gene>
    <name evidence="3" type="ORF">B0T19DRAFT_404249</name>
</gene>
<keyword evidence="1" id="KW-0175">Coiled coil</keyword>
<feature type="region of interest" description="Disordered" evidence="2">
    <location>
        <begin position="378"/>
        <end position="412"/>
    </location>
</feature>
<dbReference type="EMBL" id="JAUEPO010000006">
    <property type="protein sequence ID" value="KAK3319680.1"/>
    <property type="molecule type" value="Genomic_DNA"/>
</dbReference>
<reference evidence="3" key="1">
    <citation type="journal article" date="2023" name="Mol. Phylogenet. Evol.">
        <title>Genome-scale phylogeny and comparative genomics of the fungal order Sordariales.</title>
        <authorList>
            <person name="Hensen N."/>
            <person name="Bonometti L."/>
            <person name="Westerberg I."/>
            <person name="Brannstrom I.O."/>
            <person name="Guillou S."/>
            <person name="Cros-Aarteil S."/>
            <person name="Calhoun S."/>
            <person name="Haridas S."/>
            <person name="Kuo A."/>
            <person name="Mondo S."/>
            <person name="Pangilinan J."/>
            <person name="Riley R."/>
            <person name="LaButti K."/>
            <person name="Andreopoulos B."/>
            <person name="Lipzen A."/>
            <person name="Chen C."/>
            <person name="Yan M."/>
            <person name="Daum C."/>
            <person name="Ng V."/>
            <person name="Clum A."/>
            <person name="Steindorff A."/>
            <person name="Ohm R.A."/>
            <person name="Martin F."/>
            <person name="Silar P."/>
            <person name="Natvig D.O."/>
            <person name="Lalanne C."/>
            <person name="Gautier V."/>
            <person name="Ament-Velasquez S.L."/>
            <person name="Kruys A."/>
            <person name="Hutchinson M.I."/>
            <person name="Powell A.J."/>
            <person name="Barry K."/>
            <person name="Miller A.N."/>
            <person name="Grigoriev I.V."/>
            <person name="Debuchy R."/>
            <person name="Gladieux P."/>
            <person name="Hiltunen Thoren M."/>
            <person name="Johannesson H."/>
        </authorList>
    </citation>
    <scope>NUCLEOTIDE SEQUENCE</scope>
    <source>
        <strain evidence="3">SMH4131-1</strain>
    </source>
</reference>
<keyword evidence="4" id="KW-1185">Reference proteome</keyword>
<organism evidence="3 4">
    <name type="scientific">Cercophora scortea</name>
    <dbReference type="NCBI Taxonomy" id="314031"/>
    <lineage>
        <taxon>Eukaryota</taxon>
        <taxon>Fungi</taxon>
        <taxon>Dikarya</taxon>
        <taxon>Ascomycota</taxon>
        <taxon>Pezizomycotina</taxon>
        <taxon>Sordariomycetes</taxon>
        <taxon>Sordariomycetidae</taxon>
        <taxon>Sordariales</taxon>
        <taxon>Lasiosphaeriaceae</taxon>
        <taxon>Cercophora</taxon>
    </lineage>
</organism>
<accession>A0AAE0I7B9</accession>
<evidence type="ECO:0000256" key="2">
    <source>
        <dbReference type="SAM" id="MobiDB-lite"/>
    </source>
</evidence>
<dbReference type="Proteomes" id="UP001286456">
    <property type="component" value="Unassembled WGS sequence"/>
</dbReference>
<evidence type="ECO:0000256" key="1">
    <source>
        <dbReference type="SAM" id="Coils"/>
    </source>
</evidence>
<evidence type="ECO:0000313" key="4">
    <source>
        <dbReference type="Proteomes" id="UP001286456"/>
    </source>
</evidence>
<feature type="compositionally biased region" description="Basic and acidic residues" evidence="2">
    <location>
        <begin position="1"/>
        <end position="24"/>
    </location>
</feature>
<name>A0AAE0I7B9_9PEZI</name>
<dbReference type="Gene3D" id="3.30.420.10">
    <property type="entry name" value="Ribonuclease H-like superfamily/Ribonuclease H"/>
    <property type="match status" value="1"/>
</dbReference>
<proteinExistence type="predicted"/>
<dbReference type="AlphaFoldDB" id="A0AAE0I7B9"/>
<dbReference type="InterPro" id="IPR036397">
    <property type="entry name" value="RNaseH_sf"/>
</dbReference>
<feature type="coiled-coil region" evidence="1">
    <location>
        <begin position="320"/>
        <end position="347"/>
    </location>
</feature>
<feature type="region of interest" description="Disordered" evidence="2">
    <location>
        <begin position="1"/>
        <end position="41"/>
    </location>
</feature>
<sequence>MDPPKRPRADSADDPAAKRQRDLAYRPNQDGTFNPLPNRSQSVFAPYQHRGAPFGQLLQHPRNPQIKSHMEWFVAMQKAEDAARYKFSWENPKYFVFTDHSYGNDGSSGLAVACMTPEGKTFVLALNLDPILDNNLGEAVAVAQATVIAGHLVRGGLEALTGYARGSWDTPEPWPQAPSRPATATIFTDSKLVVDAIAGRGGLSSSEYKSLFDQVIGFVQAKKARRRRSKQPGAQSGPALDLHTLCDEIARKVRLSRESFISIDGEQFPVDRTKFLFDVAFKASFMAHRNRSQVHSAPFSRDVPLAIPTGPRSTSSSEEIAALRKEMAIARQEVAAVTQTLAAIRQEAEASVRVATTNSVGTQTDDPTRDSVAAIAAATQAAPDQTAPPSPAIPAAAGGQANPPPPEPHGFAARAMNMARSLFPIGHIRR</sequence>
<evidence type="ECO:0000313" key="3">
    <source>
        <dbReference type="EMBL" id="KAK3319680.1"/>
    </source>
</evidence>
<protein>
    <submittedName>
        <fullName evidence="3">Uncharacterized protein</fullName>
    </submittedName>
</protein>
<comment type="caution">
    <text evidence="3">The sequence shown here is derived from an EMBL/GenBank/DDBJ whole genome shotgun (WGS) entry which is preliminary data.</text>
</comment>
<feature type="compositionally biased region" description="Polar residues" evidence="2">
    <location>
        <begin position="29"/>
        <end position="41"/>
    </location>
</feature>
<reference evidence="3" key="2">
    <citation type="submission" date="2023-06" db="EMBL/GenBank/DDBJ databases">
        <authorList>
            <consortium name="Lawrence Berkeley National Laboratory"/>
            <person name="Haridas S."/>
            <person name="Hensen N."/>
            <person name="Bonometti L."/>
            <person name="Westerberg I."/>
            <person name="Brannstrom I.O."/>
            <person name="Guillou S."/>
            <person name="Cros-Aarteil S."/>
            <person name="Calhoun S."/>
            <person name="Kuo A."/>
            <person name="Mondo S."/>
            <person name="Pangilinan J."/>
            <person name="Riley R."/>
            <person name="Labutti K."/>
            <person name="Andreopoulos B."/>
            <person name="Lipzen A."/>
            <person name="Chen C."/>
            <person name="Yanf M."/>
            <person name="Daum C."/>
            <person name="Ng V."/>
            <person name="Clum A."/>
            <person name="Steindorff A."/>
            <person name="Ohm R."/>
            <person name="Martin F."/>
            <person name="Silar P."/>
            <person name="Natvig D."/>
            <person name="Lalanne C."/>
            <person name="Gautier V."/>
            <person name="Ament-Velasquez S.L."/>
            <person name="Kruys A."/>
            <person name="Hutchinson M.I."/>
            <person name="Powell A.J."/>
            <person name="Barry K."/>
            <person name="Miller A.N."/>
            <person name="Grigoriev I.V."/>
            <person name="Debuchy R."/>
            <person name="Gladieux P."/>
            <person name="Thoren M.H."/>
            <person name="Johannesson H."/>
        </authorList>
    </citation>
    <scope>NUCLEOTIDE SEQUENCE</scope>
    <source>
        <strain evidence="3">SMH4131-1</strain>
    </source>
</reference>